<keyword evidence="1" id="KW-1133">Transmembrane helix</keyword>
<dbReference type="RefSeq" id="WP_115172724.1">
    <property type="nucleotide sequence ID" value="NZ_UFYD01000003.1"/>
</dbReference>
<gene>
    <name evidence="2" type="ORF">NCTC10588_04114</name>
</gene>
<comment type="caution">
    <text evidence="2">The sequence shown here is derived from an EMBL/GenBank/DDBJ whole genome shotgun (WGS) entry which is preliminary data.</text>
</comment>
<name>A0A7Z7Q1Y6_9FLAO</name>
<dbReference type="AlphaFoldDB" id="A0A7Z7Q1Y6"/>
<accession>A0A7Z7Q1Y6</accession>
<proteinExistence type="predicted"/>
<dbReference type="Proteomes" id="UP000254876">
    <property type="component" value="Unassembled WGS sequence"/>
</dbReference>
<evidence type="ECO:0000313" key="3">
    <source>
        <dbReference type="Proteomes" id="UP000254876"/>
    </source>
</evidence>
<organism evidence="2 3">
    <name type="scientific">Elizabethkingia anophelis</name>
    <dbReference type="NCBI Taxonomy" id="1117645"/>
    <lineage>
        <taxon>Bacteria</taxon>
        <taxon>Pseudomonadati</taxon>
        <taxon>Bacteroidota</taxon>
        <taxon>Flavobacteriia</taxon>
        <taxon>Flavobacteriales</taxon>
        <taxon>Weeksellaceae</taxon>
        <taxon>Elizabethkingia</taxon>
    </lineage>
</organism>
<keyword evidence="1" id="KW-0472">Membrane</keyword>
<keyword evidence="1" id="KW-0812">Transmembrane</keyword>
<evidence type="ECO:0000313" key="2">
    <source>
        <dbReference type="EMBL" id="STF08898.1"/>
    </source>
</evidence>
<protein>
    <submittedName>
        <fullName evidence="2">Uncharacterized protein</fullName>
    </submittedName>
</protein>
<sequence length="239" mass="28034">MKNKIEYIYIIVFMSLIAYTLLYFALRTSEKLNFSDYFNGLGAIGTAGAFIFIIIQMKNDHNKNIDQIKPVIFPMSEAFFQDYNTGFPNNRKKFIAHEKYITSTSISIYLAKNIAKNITIKMECLTNSENNRDINIPYLIENQSIDLDCIAPIIDFFNTKHNGISLFLRNPDYIADLENKINQEIKYKLIVEYYDFNDLKYRDMYAVKFKLENKFGTNIEHPYGHHTVNDCIVLNYEKL</sequence>
<dbReference type="EMBL" id="UFYD01000003">
    <property type="protein sequence ID" value="STF08898.1"/>
    <property type="molecule type" value="Genomic_DNA"/>
</dbReference>
<feature type="transmembrane region" description="Helical" evidence="1">
    <location>
        <begin position="37"/>
        <end position="55"/>
    </location>
</feature>
<feature type="transmembrane region" description="Helical" evidence="1">
    <location>
        <begin position="7"/>
        <end position="25"/>
    </location>
</feature>
<reference evidence="2 3" key="1">
    <citation type="submission" date="2018-06" db="EMBL/GenBank/DDBJ databases">
        <authorList>
            <consortium name="Pathogen Informatics"/>
            <person name="Doyle S."/>
        </authorList>
    </citation>
    <scope>NUCLEOTIDE SEQUENCE [LARGE SCALE GENOMIC DNA]</scope>
    <source>
        <strain evidence="2 3">NCTC10588</strain>
    </source>
</reference>
<evidence type="ECO:0000256" key="1">
    <source>
        <dbReference type="SAM" id="Phobius"/>
    </source>
</evidence>